<reference evidence="7" key="1">
    <citation type="journal article" date="2020" name="Nature">
        <title>Giant virus diversity and host interactions through global metagenomics.</title>
        <authorList>
            <person name="Schulz F."/>
            <person name="Roux S."/>
            <person name="Paez-Espino D."/>
            <person name="Jungbluth S."/>
            <person name="Walsh D.A."/>
            <person name="Denef V.J."/>
            <person name="McMahon K.D."/>
            <person name="Konstantinidis K.T."/>
            <person name="Eloe-Fadrosh E.A."/>
            <person name="Kyrpides N.C."/>
            <person name="Woyke T."/>
        </authorList>
    </citation>
    <scope>NUCLEOTIDE SEQUENCE</scope>
    <source>
        <strain evidence="7">GVMAG-M-3300023179-97</strain>
    </source>
</reference>
<keyword evidence="3 5" id="KW-1133">Transmembrane helix</keyword>
<evidence type="ECO:0000259" key="6">
    <source>
        <dbReference type="Pfam" id="PF04116"/>
    </source>
</evidence>
<organism evidence="7">
    <name type="scientific">viral metagenome</name>
    <dbReference type="NCBI Taxonomy" id="1070528"/>
    <lineage>
        <taxon>unclassified sequences</taxon>
        <taxon>metagenomes</taxon>
        <taxon>organismal metagenomes</taxon>
    </lineage>
</organism>
<evidence type="ECO:0000256" key="2">
    <source>
        <dbReference type="ARBA" id="ARBA00022692"/>
    </source>
</evidence>
<keyword evidence="4 5" id="KW-0472">Membrane</keyword>
<feature type="transmembrane region" description="Helical" evidence="5">
    <location>
        <begin position="182"/>
        <end position="202"/>
    </location>
</feature>
<feature type="transmembrane region" description="Helical" evidence="5">
    <location>
        <begin position="99"/>
        <end position="120"/>
    </location>
</feature>
<dbReference type="AlphaFoldDB" id="A0A6C0HE93"/>
<feature type="transmembrane region" description="Helical" evidence="5">
    <location>
        <begin position="369"/>
        <end position="389"/>
    </location>
</feature>
<feature type="transmembrane region" description="Helical" evidence="5">
    <location>
        <begin position="141"/>
        <end position="162"/>
    </location>
</feature>
<dbReference type="GO" id="GO:0008610">
    <property type="term" value="P:lipid biosynthetic process"/>
    <property type="evidence" value="ECO:0007669"/>
    <property type="project" value="InterPro"/>
</dbReference>
<sequence length="434" mass="48897">MVFGGFDISNWFGLTNGKFFGEPPAYVDKTKLPGMSEIPTATFLGWLTNTPFVLINSPNFVWASMSLVLYNFAPYDLSSSSSAALSPISYNFLNERLRLWIPTVIGYFGFWHTTLHFLNYSSRPFIANRNYNIQKVVHNMFWTLSGVCIWTLYENVFCYLWASGRLPYISDAITFSGTTNGNLYLLAALMGVPVWRSVHFYFAHRFLHFGPLYQQVHSLHHRNTDIEPFSGLCMHPIEHLYYYACVAPSLVFYCSPYAFFWNGLHLLFSPAAGHSGYEDHFQSDAFHYMHHRYFECNYAGGDAGFMDVLFGTFRSSMQGDGDSDGPKPREDAKSTLLTIPTFEFVVYLTLSLACFGVTANYIHSDLTKLQIAGFSALTGFGPTFLAVIISRLFGKGQLMKQTSMTSTGYAIHILGGSILCALPVSYATWLTLQS</sequence>
<comment type="subcellular location">
    <subcellularLocation>
        <location evidence="1">Membrane</location>
    </subcellularLocation>
</comment>
<feature type="transmembrane region" description="Helical" evidence="5">
    <location>
        <begin position="344"/>
        <end position="362"/>
    </location>
</feature>
<name>A0A6C0HE93_9ZZZZ</name>
<dbReference type="EMBL" id="MN739943">
    <property type="protein sequence ID" value="QHT78952.1"/>
    <property type="molecule type" value="Genomic_DNA"/>
</dbReference>
<dbReference type="InterPro" id="IPR006694">
    <property type="entry name" value="Fatty_acid_hydroxylase"/>
</dbReference>
<dbReference type="Pfam" id="PF04116">
    <property type="entry name" value="FA_hydroxylase"/>
    <property type="match status" value="1"/>
</dbReference>
<protein>
    <recommendedName>
        <fullName evidence="6">Fatty acid hydroxylase domain-containing protein</fullName>
    </recommendedName>
</protein>
<feature type="domain" description="Fatty acid hydroxylase" evidence="6">
    <location>
        <begin position="194"/>
        <end position="312"/>
    </location>
</feature>
<dbReference type="GO" id="GO:0016491">
    <property type="term" value="F:oxidoreductase activity"/>
    <property type="evidence" value="ECO:0007669"/>
    <property type="project" value="InterPro"/>
</dbReference>
<dbReference type="PANTHER" id="PTHR11863">
    <property type="entry name" value="STEROL DESATURASE"/>
    <property type="match status" value="1"/>
</dbReference>
<feature type="transmembrane region" description="Helical" evidence="5">
    <location>
        <begin position="409"/>
        <end position="432"/>
    </location>
</feature>
<proteinExistence type="predicted"/>
<dbReference type="InterPro" id="IPR050307">
    <property type="entry name" value="Sterol_Desaturase_Related"/>
</dbReference>
<feature type="transmembrane region" description="Helical" evidence="5">
    <location>
        <begin position="240"/>
        <end position="260"/>
    </location>
</feature>
<evidence type="ECO:0000256" key="4">
    <source>
        <dbReference type="ARBA" id="ARBA00023136"/>
    </source>
</evidence>
<dbReference type="GO" id="GO:0005506">
    <property type="term" value="F:iron ion binding"/>
    <property type="evidence" value="ECO:0007669"/>
    <property type="project" value="InterPro"/>
</dbReference>
<evidence type="ECO:0000256" key="3">
    <source>
        <dbReference type="ARBA" id="ARBA00022989"/>
    </source>
</evidence>
<dbReference type="GO" id="GO:0016020">
    <property type="term" value="C:membrane"/>
    <property type="evidence" value="ECO:0007669"/>
    <property type="project" value="UniProtKB-SubCell"/>
</dbReference>
<keyword evidence="2 5" id="KW-0812">Transmembrane</keyword>
<evidence type="ECO:0000313" key="7">
    <source>
        <dbReference type="EMBL" id="QHT78952.1"/>
    </source>
</evidence>
<evidence type="ECO:0000256" key="1">
    <source>
        <dbReference type="ARBA" id="ARBA00004370"/>
    </source>
</evidence>
<evidence type="ECO:0000256" key="5">
    <source>
        <dbReference type="SAM" id="Phobius"/>
    </source>
</evidence>
<accession>A0A6C0HE93</accession>